<proteinExistence type="predicted"/>
<name>A0ABY7FR58_MYAAR</name>
<keyword evidence="3" id="KW-1185">Reference proteome</keyword>
<feature type="compositionally biased region" description="Polar residues" evidence="1">
    <location>
        <begin position="391"/>
        <end position="400"/>
    </location>
</feature>
<evidence type="ECO:0000313" key="2">
    <source>
        <dbReference type="EMBL" id="WAR24700.1"/>
    </source>
</evidence>
<feature type="region of interest" description="Disordered" evidence="1">
    <location>
        <begin position="391"/>
        <end position="412"/>
    </location>
</feature>
<accession>A0ABY7FR58</accession>
<reference evidence="2" key="1">
    <citation type="submission" date="2022-11" db="EMBL/GenBank/DDBJ databases">
        <title>Centuries of genome instability and evolution in soft-shell clam transmissible cancer (bioRxiv).</title>
        <authorList>
            <person name="Hart S.F.M."/>
            <person name="Yonemitsu M.A."/>
            <person name="Giersch R.M."/>
            <person name="Beal B.F."/>
            <person name="Arriagada G."/>
            <person name="Davis B.W."/>
            <person name="Ostrander E.A."/>
            <person name="Goff S.P."/>
            <person name="Metzger M.J."/>
        </authorList>
    </citation>
    <scope>NUCLEOTIDE SEQUENCE</scope>
    <source>
        <strain evidence="2">MELC-2E11</strain>
        <tissue evidence="2">Siphon/mantle</tissue>
    </source>
</reference>
<organism evidence="2 3">
    <name type="scientific">Mya arenaria</name>
    <name type="common">Soft-shell clam</name>
    <dbReference type="NCBI Taxonomy" id="6604"/>
    <lineage>
        <taxon>Eukaryota</taxon>
        <taxon>Metazoa</taxon>
        <taxon>Spiralia</taxon>
        <taxon>Lophotrochozoa</taxon>
        <taxon>Mollusca</taxon>
        <taxon>Bivalvia</taxon>
        <taxon>Autobranchia</taxon>
        <taxon>Heteroconchia</taxon>
        <taxon>Euheterodonta</taxon>
        <taxon>Imparidentia</taxon>
        <taxon>Neoheterodontei</taxon>
        <taxon>Myida</taxon>
        <taxon>Myoidea</taxon>
        <taxon>Myidae</taxon>
        <taxon>Mya</taxon>
    </lineage>
</organism>
<gene>
    <name evidence="2" type="ORF">MAR_038369</name>
</gene>
<evidence type="ECO:0000313" key="3">
    <source>
        <dbReference type="Proteomes" id="UP001164746"/>
    </source>
</evidence>
<evidence type="ECO:0000256" key="1">
    <source>
        <dbReference type="SAM" id="MobiDB-lite"/>
    </source>
</evidence>
<sequence>MVSEPEDDPLIEHKKQGPPTCPCLIQLTGDTQVQELLGHVVPGKMELCAPLEIIKSILLVVFSLHSVRTERGFNYLSVEERCIEDCNFLSSIPNVTFNCDGDNSSCDWQCAAQRMGCDVGLIYHCAHYLRHHDVNLNQMENIETCAPEEFCNAGEEPYVTFFADGAVGSHKNATIKCLPCKNPNFYNSRAGQSSASYSRCYQLKVNKCIPEAHKIDCGDISWRTRKETDGLCRCDAGHAPANESVNTTCFNSYEICVPKTCPQLNQELLSVKCKKQPESRVHEQTLTKESLTIWYSVGLLEGTENCTAARATGGSSPYSQEAATGTRSQAYDQHRIYGSDTLPFHQPQPGFSCIQPILNQGIARYEENHLSETSCHTTTVMIEKRDENAFMNTGSPSNGADGSAVAENETPL</sequence>
<protein>
    <submittedName>
        <fullName evidence="2">Uncharacterized protein</fullName>
    </submittedName>
</protein>
<dbReference type="EMBL" id="CP111024">
    <property type="protein sequence ID" value="WAR24700.1"/>
    <property type="molecule type" value="Genomic_DNA"/>
</dbReference>
<dbReference type="Proteomes" id="UP001164746">
    <property type="component" value="Chromosome 13"/>
</dbReference>